<dbReference type="EMBL" id="FNIW01000010">
    <property type="protein sequence ID" value="SDO12902.1"/>
    <property type="molecule type" value="Genomic_DNA"/>
</dbReference>
<dbReference type="RefSeq" id="WP_091853568.1">
    <property type="nucleotide sequence ID" value="NZ_FNIW01000010.1"/>
</dbReference>
<name>A0A1H0H1F0_9BACT</name>
<reference evidence="2" key="1">
    <citation type="submission" date="2016-10" db="EMBL/GenBank/DDBJ databases">
        <authorList>
            <person name="de Groot N.N."/>
        </authorList>
    </citation>
    <scope>NUCLEOTIDE SEQUENCE [LARGE SCALE GENOMIC DNA]</scope>
    <source>
        <strain evidence="2">BP1-145</strain>
    </source>
</reference>
<dbReference type="AlphaFoldDB" id="A0A1H0H1F0"/>
<protein>
    <submittedName>
        <fullName evidence="1">Uncharacterized protein</fullName>
    </submittedName>
</protein>
<organism evidence="1 2">
    <name type="scientific">Prevotella communis</name>
    <dbReference type="NCBI Taxonomy" id="2913614"/>
    <lineage>
        <taxon>Bacteria</taxon>
        <taxon>Pseudomonadati</taxon>
        <taxon>Bacteroidota</taxon>
        <taxon>Bacteroidia</taxon>
        <taxon>Bacteroidales</taxon>
        <taxon>Prevotellaceae</taxon>
        <taxon>Prevotella</taxon>
    </lineage>
</organism>
<dbReference type="OrthoDB" id="1454043at2"/>
<gene>
    <name evidence="1" type="ORF">SAMN04487900_11070</name>
</gene>
<evidence type="ECO:0000313" key="1">
    <source>
        <dbReference type="EMBL" id="SDO12902.1"/>
    </source>
</evidence>
<evidence type="ECO:0000313" key="2">
    <source>
        <dbReference type="Proteomes" id="UP000199134"/>
    </source>
</evidence>
<sequence length="155" mass="18123">MKQKETTIDGPGKYVCVVKISVTSETDRYHVDDVVYYRSGMSPDFAVRWSWYFEYLAALVKVRNPKRAVFLSGGRQDILLGKEWHDYRREVLLKSRQRKLKQLNMPVVDDDLFGFKSQDNEAKKAKVSAEIDALVKDTYPISEFPEYINKIKDYV</sequence>
<accession>A0A1H0H1F0</accession>
<dbReference type="Proteomes" id="UP000199134">
    <property type="component" value="Unassembled WGS sequence"/>
</dbReference>
<comment type="caution">
    <text evidence="1">The sequence shown here is derived from an EMBL/GenBank/DDBJ whole genome shotgun (WGS) entry which is preliminary data.</text>
</comment>
<proteinExistence type="predicted"/>